<dbReference type="Proteomes" id="UP001147733">
    <property type="component" value="Unassembled WGS sequence"/>
</dbReference>
<dbReference type="GeneID" id="81380101"/>
<accession>A0A9W9P9N1</accession>
<dbReference type="EMBL" id="JAPQKT010000002">
    <property type="protein sequence ID" value="KAJ5240423.1"/>
    <property type="molecule type" value="Genomic_DNA"/>
</dbReference>
<dbReference type="AlphaFoldDB" id="A0A9W9P9N1"/>
<evidence type="ECO:0000256" key="1">
    <source>
        <dbReference type="SAM" id="MobiDB-lite"/>
    </source>
</evidence>
<name>A0A9W9P9N1_PENCI</name>
<gene>
    <name evidence="2" type="ORF">N7469_002014</name>
</gene>
<organism evidence="2 3">
    <name type="scientific">Penicillium citrinum</name>
    <dbReference type="NCBI Taxonomy" id="5077"/>
    <lineage>
        <taxon>Eukaryota</taxon>
        <taxon>Fungi</taxon>
        <taxon>Dikarya</taxon>
        <taxon>Ascomycota</taxon>
        <taxon>Pezizomycotina</taxon>
        <taxon>Eurotiomycetes</taxon>
        <taxon>Eurotiomycetidae</taxon>
        <taxon>Eurotiales</taxon>
        <taxon>Aspergillaceae</taxon>
        <taxon>Penicillium</taxon>
    </lineage>
</organism>
<dbReference type="RefSeq" id="XP_056503428.1">
    <property type="nucleotide sequence ID" value="XM_056640934.1"/>
</dbReference>
<keyword evidence="3" id="KW-1185">Reference proteome</keyword>
<reference evidence="2" key="2">
    <citation type="journal article" date="2023" name="IMA Fungus">
        <title>Comparative genomic study of the Penicillium genus elucidates a diverse pangenome and 15 lateral gene transfer events.</title>
        <authorList>
            <person name="Petersen C."/>
            <person name="Sorensen T."/>
            <person name="Nielsen M.R."/>
            <person name="Sondergaard T.E."/>
            <person name="Sorensen J.L."/>
            <person name="Fitzpatrick D.A."/>
            <person name="Frisvad J.C."/>
            <person name="Nielsen K.L."/>
        </authorList>
    </citation>
    <scope>NUCLEOTIDE SEQUENCE</scope>
    <source>
        <strain evidence="2">IBT 23319</strain>
    </source>
</reference>
<sequence>MEEGDKKLCSVLFSDGGKKHKLSTYEKRPHGDLLGEQSKVFVLCNLMKGAPTDNQENRTYFDSGDLALSAAHKVTNEGVIQTGRAHPDRESISHPFSAVPNTSNVDKDANKDLYRGKSLSPERRSPLYQGANV</sequence>
<reference evidence="2" key="1">
    <citation type="submission" date="2022-11" db="EMBL/GenBank/DDBJ databases">
        <authorList>
            <person name="Petersen C."/>
        </authorList>
    </citation>
    <scope>NUCLEOTIDE SEQUENCE</scope>
    <source>
        <strain evidence="2">IBT 23319</strain>
    </source>
</reference>
<evidence type="ECO:0000313" key="2">
    <source>
        <dbReference type="EMBL" id="KAJ5240423.1"/>
    </source>
</evidence>
<comment type="caution">
    <text evidence="2">The sequence shown here is derived from an EMBL/GenBank/DDBJ whole genome shotgun (WGS) entry which is preliminary data.</text>
</comment>
<feature type="region of interest" description="Disordered" evidence="1">
    <location>
        <begin position="84"/>
        <end position="133"/>
    </location>
</feature>
<protein>
    <submittedName>
        <fullName evidence="2">Uncharacterized protein</fullName>
    </submittedName>
</protein>
<feature type="compositionally biased region" description="Basic and acidic residues" evidence="1">
    <location>
        <begin position="105"/>
        <end position="125"/>
    </location>
</feature>
<dbReference type="OrthoDB" id="5949865at2759"/>
<proteinExistence type="predicted"/>
<evidence type="ECO:0000313" key="3">
    <source>
        <dbReference type="Proteomes" id="UP001147733"/>
    </source>
</evidence>